<feature type="transmembrane region" description="Helical" evidence="8">
    <location>
        <begin position="187"/>
        <end position="205"/>
    </location>
</feature>
<accession>A0A1H8F4F7</accession>
<reference evidence="9 10" key="1">
    <citation type="submission" date="2016-10" db="EMBL/GenBank/DDBJ databases">
        <authorList>
            <person name="de Groot N.N."/>
        </authorList>
    </citation>
    <scope>NUCLEOTIDE SEQUENCE [LARGE SCALE GENOMIC DNA]</scope>
    <source>
        <strain evidence="9 10">DSM 8512</strain>
    </source>
</reference>
<dbReference type="InterPro" id="IPR008901">
    <property type="entry name" value="ACER"/>
</dbReference>
<gene>
    <name evidence="9" type="ORF">SAMN04489859_1003141</name>
</gene>
<evidence type="ECO:0000313" key="10">
    <source>
        <dbReference type="Proteomes" id="UP000199054"/>
    </source>
</evidence>
<keyword evidence="3" id="KW-0378">Hydrolase</keyword>
<name>A0A1H8F4F7_9RHOB</name>
<feature type="binding site" evidence="7">
    <location>
        <position position="68"/>
    </location>
    <ligand>
        <name>Zn(2+)</name>
        <dbReference type="ChEBI" id="CHEBI:29105"/>
        <note>catalytic</note>
    </ligand>
</feature>
<evidence type="ECO:0000313" key="9">
    <source>
        <dbReference type="EMBL" id="SEN26324.1"/>
    </source>
</evidence>
<dbReference type="Pfam" id="PF05875">
    <property type="entry name" value="Ceramidase"/>
    <property type="match status" value="1"/>
</dbReference>
<comment type="subcellular location">
    <subcellularLocation>
        <location evidence="1">Membrane</location>
        <topology evidence="1">Multi-pass membrane protein</topology>
    </subcellularLocation>
</comment>
<evidence type="ECO:0000256" key="8">
    <source>
        <dbReference type="SAM" id="Phobius"/>
    </source>
</evidence>
<feature type="transmembrane region" description="Helical" evidence="8">
    <location>
        <begin position="133"/>
        <end position="150"/>
    </location>
</feature>
<organism evidence="9 10">
    <name type="scientific">Paracoccus alcaliphilus</name>
    <dbReference type="NCBI Taxonomy" id="34002"/>
    <lineage>
        <taxon>Bacteria</taxon>
        <taxon>Pseudomonadati</taxon>
        <taxon>Pseudomonadota</taxon>
        <taxon>Alphaproteobacteria</taxon>
        <taxon>Rhodobacterales</taxon>
        <taxon>Paracoccaceae</taxon>
        <taxon>Paracoccus</taxon>
    </lineage>
</organism>
<keyword evidence="7" id="KW-0862">Zinc</keyword>
<keyword evidence="5 8" id="KW-0472">Membrane</keyword>
<dbReference type="STRING" id="34002.SAMN04489859_1003141"/>
<evidence type="ECO:0000256" key="1">
    <source>
        <dbReference type="ARBA" id="ARBA00004141"/>
    </source>
</evidence>
<feature type="transmembrane region" description="Helical" evidence="8">
    <location>
        <begin position="23"/>
        <end position="40"/>
    </location>
</feature>
<dbReference type="EMBL" id="FODE01000003">
    <property type="protein sequence ID" value="SEN26324.1"/>
    <property type="molecule type" value="Genomic_DNA"/>
</dbReference>
<evidence type="ECO:0000256" key="5">
    <source>
        <dbReference type="ARBA" id="ARBA00023136"/>
    </source>
</evidence>
<feature type="binding site" evidence="7">
    <location>
        <position position="194"/>
    </location>
    <ligand>
        <name>Zn(2+)</name>
        <dbReference type="ChEBI" id="CHEBI:29105"/>
        <note>catalytic</note>
    </ligand>
</feature>
<dbReference type="Proteomes" id="UP000199054">
    <property type="component" value="Unassembled WGS sequence"/>
</dbReference>
<evidence type="ECO:0000256" key="3">
    <source>
        <dbReference type="ARBA" id="ARBA00022801"/>
    </source>
</evidence>
<evidence type="ECO:0000256" key="6">
    <source>
        <dbReference type="PIRSR" id="PIRSR608901-1"/>
    </source>
</evidence>
<feature type="transmembrane region" description="Helical" evidence="8">
    <location>
        <begin position="157"/>
        <end position="175"/>
    </location>
</feature>
<keyword evidence="6" id="KW-0106">Calcium</keyword>
<keyword evidence="4 8" id="KW-1133">Transmembrane helix</keyword>
<feature type="transmembrane region" description="Helical" evidence="8">
    <location>
        <begin position="104"/>
        <end position="127"/>
    </location>
</feature>
<dbReference type="GO" id="GO:0006672">
    <property type="term" value="P:ceramide metabolic process"/>
    <property type="evidence" value="ECO:0007669"/>
    <property type="project" value="InterPro"/>
</dbReference>
<dbReference type="GO" id="GO:0016811">
    <property type="term" value="F:hydrolase activity, acting on carbon-nitrogen (but not peptide) bonds, in linear amides"/>
    <property type="evidence" value="ECO:0007669"/>
    <property type="project" value="InterPro"/>
</dbReference>
<protein>
    <submittedName>
        <fullName evidence="9">Ceramidase</fullName>
    </submittedName>
</protein>
<evidence type="ECO:0000256" key="4">
    <source>
        <dbReference type="ARBA" id="ARBA00022989"/>
    </source>
</evidence>
<dbReference type="OrthoDB" id="277121at2"/>
<proteinExistence type="predicted"/>
<sequence length="223" mass="24414">MDWLAPVDAYCERTGPEYWSEPVNALTNLAFLIAAIIVWARLRGPGMAMGRALAAVLFVIGIGSWLFHTHANRLTGLMDVLPILGFILLYVFAATRDYFGARPWVAALVTAGFIPYAAATVPVFSMVPGLGSSASYAPVPLLILIYAVLLRKRLPDTACGLAIGAGILIVSLTFRTLDQSLCKAMPLGTHFMWHILNAIMLGWMIEVWRRHRSPSHATAQAHR</sequence>
<comment type="cofactor">
    <cofactor evidence="7">
        <name>Zn(2+)</name>
        <dbReference type="ChEBI" id="CHEBI:29105"/>
    </cofactor>
</comment>
<feature type="binding site" evidence="7">
    <location>
        <position position="190"/>
    </location>
    <ligand>
        <name>Zn(2+)</name>
        <dbReference type="ChEBI" id="CHEBI:29105"/>
        <note>catalytic</note>
    </ligand>
</feature>
<evidence type="ECO:0000256" key="2">
    <source>
        <dbReference type="ARBA" id="ARBA00022692"/>
    </source>
</evidence>
<dbReference type="AlphaFoldDB" id="A0A1H8F4F7"/>
<feature type="binding site" evidence="6">
    <location>
        <position position="21"/>
    </location>
    <ligand>
        <name>Ca(2+)</name>
        <dbReference type="ChEBI" id="CHEBI:29108"/>
    </ligand>
</feature>
<dbReference type="GO" id="GO:0046872">
    <property type="term" value="F:metal ion binding"/>
    <property type="evidence" value="ECO:0007669"/>
    <property type="project" value="UniProtKB-KW"/>
</dbReference>
<dbReference type="RefSeq" id="WP_090610535.1">
    <property type="nucleotide sequence ID" value="NZ_CP067125.1"/>
</dbReference>
<feature type="transmembrane region" description="Helical" evidence="8">
    <location>
        <begin position="52"/>
        <end position="68"/>
    </location>
</feature>
<keyword evidence="6" id="KW-0479">Metal-binding</keyword>
<feature type="transmembrane region" description="Helical" evidence="8">
    <location>
        <begin position="74"/>
        <end position="92"/>
    </location>
</feature>
<keyword evidence="2 8" id="KW-0812">Transmembrane</keyword>
<dbReference type="GO" id="GO:0016020">
    <property type="term" value="C:membrane"/>
    <property type="evidence" value="ECO:0007669"/>
    <property type="project" value="UniProtKB-SubCell"/>
</dbReference>
<keyword evidence="10" id="KW-1185">Reference proteome</keyword>
<evidence type="ECO:0000256" key="7">
    <source>
        <dbReference type="PIRSR" id="PIRSR608901-2"/>
    </source>
</evidence>